<dbReference type="Pfam" id="PF23559">
    <property type="entry name" value="WHD_DRP"/>
    <property type="match status" value="1"/>
</dbReference>
<feature type="domain" description="Disease resistance protein winged helix" evidence="6">
    <location>
        <begin position="429"/>
        <end position="500"/>
    </location>
</feature>
<reference evidence="8 9" key="1">
    <citation type="journal article" date="2014" name="PLoS ONE">
        <title>Global Analysis of Gene Expression Profiles in Physic Nut (Jatropha curcas L.) Seedlings Exposed to Salt Stress.</title>
        <authorList>
            <person name="Zhang L."/>
            <person name="Zhang C."/>
            <person name="Wu P."/>
            <person name="Chen Y."/>
            <person name="Li M."/>
            <person name="Jiang H."/>
            <person name="Wu G."/>
        </authorList>
    </citation>
    <scope>NUCLEOTIDE SEQUENCE [LARGE SCALE GENOMIC DNA]</scope>
    <source>
        <strain evidence="9">cv. GZQX0401</strain>
        <tissue evidence="8">Young leaves</tissue>
    </source>
</reference>
<dbReference type="PRINTS" id="PR00364">
    <property type="entry name" value="DISEASERSIST"/>
</dbReference>
<accession>A0A067L9Z9</accession>
<dbReference type="InterPro" id="IPR038005">
    <property type="entry name" value="RX-like_CC"/>
</dbReference>
<proteinExistence type="predicted"/>
<dbReference type="InterPro" id="IPR055414">
    <property type="entry name" value="LRR_R13L4/SHOC2-like"/>
</dbReference>
<dbReference type="InterPro" id="IPR032675">
    <property type="entry name" value="LRR_dom_sf"/>
</dbReference>
<dbReference type="CDD" id="cd14798">
    <property type="entry name" value="RX-CC_like"/>
    <property type="match status" value="1"/>
</dbReference>
<dbReference type="FunFam" id="3.40.50.300:FF:001091">
    <property type="entry name" value="Probable disease resistance protein At1g61300"/>
    <property type="match status" value="1"/>
</dbReference>
<dbReference type="Pfam" id="PF18052">
    <property type="entry name" value="Rx_N"/>
    <property type="match status" value="1"/>
</dbReference>
<evidence type="ECO:0000313" key="8">
    <source>
        <dbReference type="EMBL" id="KDP40944.1"/>
    </source>
</evidence>
<dbReference type="InterPro" id="IPR036388">
    <property type="entry name" value="WH-like_DNA-bd_sf"/>
</dbReference>
<dbReference type="InterPro" id="IPR041118">
    <property type="entry name" value="Rx_N"/>
</dbReference>
<feature type="domain" description="Disease resistance R13L4/SHOC-2-like LRR" evidence="7">
    <location>
        <begin position="543"/>
        <end position="873"/>
    </location>
</feature>
<dbReference type="GO" id="GO:0043531">
    <property type="term" value="F:ADP binding"/>
    <property type="evidence" value="ECO:0007669"/>
    <property type="project" value="InterPro"/>
</dbReference>
<dbReference type="AlphaFoldDB" id="A0A067L9Z9"/>
<evidence type="ECO:0000259" key="5">
    <source>
        <dbReference type="Pfam" id="PF18052"/>
    </source>
</evidence>
<dbReference type="SUPFAM" id="SSF52058">
    <property type="entry name" value="L domain-like"/>
    <property type="match status" value="1"/>
</dbReference>
<dbReference type="InterPro" id="IPR044974">
    <property type="entry name" value="Disease_R_plants"/>
</dbReference>
<dbReference type="Pfam" id="PF23598">
    <property type="entry name" value="LRR_14"/>
    <property type="match status" value="1"/>
</dbReference>
<dbReference type="SUPFAM" id="SSF52540">
    <property type="entry name" value="P-loop containing nucleoside triphosphate hydrolases"/>
    <property type="match status" value="1"/>
</dbReference>
<dbReference type="PANTHER" id="PTHR23155">
    <property type="entry name" value="DISEASE RESISTANCE PROTEIN RP"/>
    <property type="match status" value="1"/>
</dbReference>
<dbReference type="Gene3D" id="1.10.10.10">
    <property type="entry name" value="Winged helix-like DNA-binding domain superfamily/Winged helix DNA-binding domain"/>
    <property type="match status" value="1"/>
</dbReference>
<evidence type="ECO:0000259" key="7">
    <source>
        <dbReference type="Pfam" id="PF23598"/>
    </source>
</evidence>
<dbReference type="InterPro" id="IPR002182">
    <property type="entry name" value="NB-ARC"/>
</dbReference>
<dbReference type="Pfam" id="PF00931">
    <property type="entry name" value="NB-ARC"/>
    <property type="match status" value="1"/>
</dbReference>
<dbReference type="InterPro" id="IPR027417">
    <property type="entry name" value="P-loop_NTPase"/>
</dbReference>
<dbReference type="InterPro" id="IPR042197">
    <property type="entry name" value="Apaf_helical"/>
</dbReference>
<dbReference type="Gene3D" id="1.10.8.430">
    <property type="entry name" value="Helical domain of apoptotic protease-activating factors"/>
    <property type="match status" value="1"/>
</dbReference>
<dbReference type="Gene3D" id="3.40.50.300">
    <property type="entry name" value="P-loop containing nucleotide triphosphate hydrolases"/>
    <property type="match status" value="1"/>
</dbReference>
<dbReference type="GO" id="GO:0098542">
    <property type="term" value="P:defense response to other organism"/>
    <property type="evidence" value="ECO:0007669"/>
    <property type="project" value="TreeGrafter"/>
</dbReference>
<dbReference type="OrthoDB" id="690341at2759"/>
<dbReference type="Gene3D" id="1.20.5.4130">
    <property type="match status" value="1"/>
</dbReference>
<evidence type="ECO:0000259" key="4">
    <source>
        <dbReference type="Pfam" id="PF00931"/>
    </source>
</evidence>
<dbReference type="Proteomes" id="UP000027138">
    <property type="component" value="Unassembled WGS sequence"/>
</dbReference>
<dbReference type="STRING" id="180498.A0A067L9Z9"/>
<dbReference type="Gene3D" id="3.80.10.10">
    <property type="entry name" value="Ribonuclease Inhibitor"/>
    <property type="match status" value="1"/>
</dbReference>
<evidence type="ECO:0000259" key="6">
    <source>
        <dbReference type="Pfam" id="PF23559"/>
    </source>
</evidence>
<dbReference type="PANTHER" id="PTHR23155:SF1205">
    <property type="entry name" value="DISEASE RESISTANCE PROTEIN RPM1"/>
    <property type="match status" value="1"/>
</dbReference>
<evidence type="ECO:0000256" key="2">
    <source>
        <dbReference type="ARBA" id="ARBA00022741"/>
    </source>
</evidence>
<feature type="domain" description="NB-ARC" evidence="4">
    <location>
        <begin position="173"/>
        <end position="344"/>
    </location>
</feature>
<sequence>MAEGLVNFLLKKLTQDKENLSPSVQEDADFIADELEFMKAFIRVTDAISDQENDDFLQLWLKKVRDVVYDMEDALDDFKVNLVHGDLHVHSFFYSFLHKIACCISGTQVHHQMVASRMQEIKSRVIDISQEHRRYFIKNSIIEKGLSFHNAKHEPALVLEEAEAGLVGIDWAKECLIEWLITGKSDRQVVSVVGVGGLGKSTLAKTVYEDAQVKRHFKFRAWIRASQSFKIEDLLKNLIKQLFHVGKISKPVEVGKDKIKLTTLINQFLRQKRYLIVLDNVCDTYSFDAFAGALPNNNSGSRILLTTRNVIASTNSSDKVYNLTPLSQKDSWSLFCKKIFHYNSCPPQLKNLSEKLLGRCEGLPLAIVTISGILATKDKSRIDEWEMIHRSLGDRLLDSDKMTNMRKILLLSYSNLPYYLKSCFLYFSVFPEGYPINCTRLIRLWIAEGFVNEQGGRTLEEIAESYLNELINRNLVQVVETTMDGRLKRCLIHDLLREIILSKAGDQEFITTVKTQNNNNLSEKVRRISIYNTTPSIHQISSHLRSLLMFWGVDSLSVSPLFNLSFNRLKLLTVLDLEGAPLKEFPNEIVNLMLLKYLSLKKTKVNSIPRSICKLQNLETLNLKHAYVDELPAEILKLQKLHHLLVYRYEISLDDEIRTKYGFKAPAQIGNLQSLQRLCFLEVNQDGHLTLELGKLSQLRRLGIVKLRKEDGKALSSSIERMKNLQALSITSMNESEIIDLEFLCSPPHNLQRLYLAGRLEKLPEWVCSLHSLVKIVLKWGQLSEDPLLSLQHLPNLVHLELVQAYYGKEFYFQQKGFPRLKLLGLNKLQKLEKIYIEKEAMPSLEKLIFQSCHSLLTVPLGIQHLIHLNVLQFINMPIELIMEMDHGDNWKVEHVPEVHFSYFNNGNWDTFSLNGSRRDKNSADLLHKIINI</sequence>
<gene>
    <name evidence="8" type="ORF">JCGZ_24943</name>
</gene>
<dbReference type="EMBL" id="KK914327">
    <property type="protein sequence ID" value="KDP40944.1"/>
    <property type="molecule type" value="Genomic_DNA"/>
</dbReference>
<name>A0A067L9Z9_JATCU</name>
<dbReference type="InterPro" id="IPR058922">
    <property type="entry name" value="WHD_DRP"/>
</dbReference>
<evidence type="ECO:0000256" key="1">
    <source>
        <dbReference type="ARBA" id="ARBA00022737"/>
    </source>
</evidence>
<organism evidence="8 9">
    <name type="scientific">Jatropha curcas</name>
    <name type="common">Barbados nut</name>
    <dbReference type="NCBI Taxonomy" id="180498"/>
    <lineage>
        <taxon>Eukaryota</taxon>
        <taxon>Viridiplantae</taxon>
        <taxon>Streptophyta</taxon>
        <taxon>Embryophyta</taxon>
        <taxon>Tracheophyta</taxon>
        <taxon>Spermatophyta</taxon>
        <taxon>Magnoliopsida</taxon>
        <taxon>eudicotyledons</taxon>
        <taxon>Gunneridae</taxon>
        <taxon>Pentapetalae</taxon>
        <taxon>rosids</taxon>
        <taxon>fabids</taxon>
        <taxon>Malpighiales</taxon>
        <taxon>Euphorbiaceae</taxon>
        <taxon>Crotonoideae</taxon>
        <taxon>Jatropheae</taxon>
        <taxon>Jatropha</taxon>
    </lineage>
</organism>
<keyword evidence="3" id="KW-0611">Plant defense</keyword>
<evidence type="ECO:0000256" key="3">
    <source>
        <dbReference type="ARBA" id="ARBA00022821"/>
    </source>
</evidence>
<protein>
    <submittedName>
        <fullName evidence="8">Uncharacterized protein</fullName>
    </submittedName>
</protein>
<evidence type="ECO:0000313" key="9">
    <source>
        <dbReference type="Proteomes" id="UP000027138"/>
    </source>
</evidence>
<keyword evidence="1" id="KW-0677">Repeat</keyword>
<keyword evidence="2" id="KW-0547">Nucleotide-binding</keyword>
<feature type="domain" description="Disease resistance N-terminal" evidence="5">
    <location>
        <begin position="6"/>
        <end position="86"/>
    </location>
</feature>
<keyword evidence="9" id="KW-1185">Reference proteome</keyword>
<dbReference type="FunFam" id="1.10.10.10:FF:000322">
    <property type="entry name" value="Probable disease resistance protein At1g63360"/>
    <property type="match status" value="1"/>
</dbReference>